<dbReference type="PANTHER" id="PTHR24567:SF68">
    <property type="entry name" value="DNA-BINDING TRANSCRIPTIONAL DUAL REGULATOR CRP"/>
    <property type="match status" value="1"/>
</dbReference>
<dbReference type="EMBL" id="CP032509">
    <property type="protein sequence ID" value="AZN70366.1"/>
    <property type="molecule type" value="Genomic_DNA"/>
</dbReference>
<dbReference type="Proteomes" id="UP000268192">
    <property type="component" value="Chromosome"/>
</dbReference>
<gene>
    <name evidence="2" type="ORF">D5400_02910</name>
</gene>
<accession>A0A3Q8XLF0</accession>
<feature type="domain" description="Cyclic nucleotide-binding" evidence="1">
    <location>
        <begin position="15"/>
        <end position="118"/>
    </location>
</feature>
<dbReference type="InterPro" id="IPR000595">
    <property type="entry name" value="cNMP-bd_dom"/>
</dbReference>
<dbReference type="InterPro" id="IPR018490">
    <property type="entry name" value="cNMP-bd_dom_sf"/>
</dbReference>
<name>A0A3Q8XLF0_9HYPH</name>
<dbReference type="PROSITE" id="PS50042">
    <property type="entry name" value="CNMP_BINDING_3"/>
    <property type="match status" value="1"/>
</dbReference>
<dbReference type="SUPFAM" id="SSF51206">
    <property type="entry name" value="cAMP-binding domain-like"/>
    <property type="match status" value="1"/>
</dbReference>
<proteinExistence type="predicted"/>
<dbReference type="PANTHER" id="PTHR24567">
    <property type="entry name" value="CRP FAMILY TRANSCRIPTIONAL REGULATORY PROTEIN"/>
    <property type="match status" value="1"/>
</dbReference>
<dbReference type="InterPro" id="IPR050397">
    <property type="entry name" value="Env_Response_Regulators"/>
</dbReference>
<dbReference type="CDD" id="cd00038">
    <property type="entry name" value="CAP_ED"/>
    <property type="match status" value="1"/>
</dbReference>
<dbReference type="GO" id="GO:0003700">
    <property type="term" value="F:DNA-binding transcription factor activity"/>
    <property type="evidence" value="ECO:0007669"/>
    <property type="project" value="TreeGrafter"/>
</dbReference>
<dbReference type="Pfam" id="PF00027">
    <property type="entry name" value="cNMP_binding"/>
    <property type="match status" value="1"/>
</dbReference>
<dbReference type="AlphaFoldDB" id="A0A3Q8XLF0"/>
<sequence length="152" mass="16696">MSLKDDITILGDVPIFGDLSDEQLRLVAFGAERRRIPAGQVLFRQGSAADCAYAVASGAFDLERTDHQGRTIKLGAARPGTLLGELALISLTERKTTAVAAESSEVIRITRPLFNRMIEEYPELGTIMQRRIETNLQRLIDDLSALSPRLDG</sequence>
<dbReference type="OrthoDB" id="9807547at2"/>
<dbReference type="InterPro" id="IPR014710">
    <property type="entry name" value="RmlC-like_jellyroll"/>
</dbReference>
<dbReference type="RefSeq" id="WP_126007490.1">
    <property type="nucleotide sequence ID" value="NZ_CP032509.1"/>
</dbReference>
<evidence type="ECO:0000313" key="2">
    <source>
        <dbReference type="EMBL" id="AZN70366.1"/>
    </source>
</evidence>
<dbReference type="GO" id="GO:0005829">
    <property type="term" value="C:cytosol"/>
    <property type="evidence" value="ECO:0007669"/>
    <property type="project" value="TreeGrafter"/>
</dbReference>
<organism evidence="2 3">
    <name type="scientific">Georhizobium profundi</name>
    <dbReference type="NCBI Taxonomy" id="2341112"/>
    <lineage>
        <taxon>Bacteria</taxon>
        <taxon>Pseudomonadati</taxon>
        <taxon>Pseudomonadota</taxon>
        <taxon>Alphaproteobacteria</taxon>
        <taxon>Hyphomicrobiales</taxon>
        <taxon>Rhizobiaceae</taxon>
        <taxon>Georhizobium</taxon>
    </lineage>
</organism>
<dbReference type="SMART" id="SM00100">
    <property type="entry name" value="cNMP"/>
    <property type="match status" value="1"/>
</dbReference>
<evidence type="ECO:0000259" key="1">
    <source>
        <dbReference type="PROSITE" id="PS50042"/>
    </source>
</evidence>
<protein>
    <submittedName>
        <fullName evidence="2">Cyclic nucleotide-binding domain-containing protein</fullName>
    </submittedName>
</protein>
<dbReference type="KEGG" id="abaw:D5400_02910"/>
<keyword evidence="3" id="KW-1185">Reference proteome</keyword>
<reference evidence="2 3" key="1">
    <citation type="submission" date="2018-09" db="EMBL/GenBank/DDBJ databases">
        <title>Marinorhizobium profundi gen. nov., sp. nov., isolated from a deep-sea sediment sample from the New Britain Trench and proposal of Marinorhizobiaceae fam. nov. in the order Rhizobiales of the class Alphaproteobacteria.</title>
        <authorList>
            <person name="Cao J."/>
        </authorList>
    </citation>
    <scope>NUCLEOTIDE SEQUENCE [LARGE SCALE GENOMIC DNA]</scope>
    <source>
        <strain evidence="2 3">WS11</strain>
    </source>
</reference>
<dbReference type="Gene3D" id="2.60.120.10">
    <property type="entry name" value="Jelly Rolls"/>
    <property type="match status" value="1"/>
</dbReference>
<evidence type="ECO:0000313" key="3">
    <source>
        <dbReference type="Proteomes" id="UP000268192"/>
    </source>
</evidence>